<dbReference type="EMBL" id="AFVZ01000001">
    <property type="protein sequence ID" value="EHN59392.1"/>
    <property type="molecule type" value="Genomic_DNA"/>
</dbReference>
<dbReference type="InterPro" id="IPR006145">
    <property type="entry name" value="PsdUridine_synth_RsuA/RluA"/>
</dbReference>
<dbReference type="PANTHER" id="PTHR21600">
    <property type="entry name" value="MITOCHONDRIAL RNA PSEUDOURIDINE SYNTHASE"/>
    <property type="match status" value="1"/>
</dbReference>
<dbReference type="Gene3D" id="3.30.2350.10">
    <property type="entry name" value="Pseudouridine synthase"/>
    <property type="match status" value="1"/>
</dbReference>
<protein>
    <recommendedName>
        <fullName evidence="4">Pseudouridine synthase</fullName>
        <ecNumber evidence="4">5.4.99.-</ecNumber>
    </recommendedName>
</protein>
<dbReference type="AlphaFoldDB" id="G9WGY4"/>
<dbReference type="InterPro" id="IPR020103">
    <property type="entry name" value="PsdUridine_synth_cat_dom_sf"/>
</dbReference>
<dbReference type="InterPro" id="IPR006225">
    <property type="entry name" value="PsdUridine_synth_RluC/D"/>
</dbReference>
<dbReference type="RefSeq" id="WP_007746277.1">
    <property type="nucleotide sequence ID" value="NZ_CM001398.1"/>
</dbReference>
<dbReference type="InterPro" id="IPR006224">
    <property type="entry name" value="PsdUridine_synth_RluA-like_CS"/>
</dbReference>
<dbReference type="NCBIfam" id="TIGR00005">
    <property type="entry name" value="rluA_subfam"/>
    <property type="match status" value="1"/>
</dbReference>
<comment type="function">
    <text evidence="4">Responsible for synthesis of pseudouridine from uracil.</text>
</comment>
<dbReference type="GO" id="GO:0140098">
    <property type="term" value="F:catalytic activity, acting on RNA"/>
    <property type="evidence" value="ECO:0007669"/>
    <property type="project" value="UniProtKB-ARBA"/>
</dbReference>
<dbReference type="eggNOG" id="COG0564">
    <property type="taxonomic scope" value="Bacteria"/>
</dbReference>
<gene>
    <name evidence="6" type="ORF">OKIT_1309</name>
</gene>
<organism evidence="6 7">
    <name type="scientific">Oenococcus kitaharae DSM 17330</name>
    <dbReference type="NCBI Taxonomy" id="1045004"/>
    <lineage>
        <taxon>Bacteria</taxon>
        <taxon>Bacillati</taxon>
        <taxon>Bacillota</taxon>
        <taxon>Bacilli</taxon>
        <taxon>Lactobacillales</taxon>
        <taxon>Lactobacillaceae</taxon>
        <taxon>Oenococcus</taxon>
    </lineage>
</organism>
<dbReference type="PANTHER" id="PTHR21600:SF35">
    <property type="entry name" value="PSEUDOURIDINE SYNTHASE"/>
    <property type="match status" value="1"/>
</dbReference>
<dbReference type="GO" id="GO:0003723">
    <property type="term" value="F:RNA binding"/>
    <property type="evidence" value="ECO:0007669"/>
    <property type="project" value="InterPro"/>
</dbReference>
<dbReference type="GO" id="GO:0000455">
    <property type="term" value="P:enzyme-directed rRNA pseudouridine synthesis"/>
    <property type="evidence" value="ECO:0007669"/>
    <property type="project" value="TreeGrafter"/>
</dbReference>
<dbReference type="SUPFAM" id="SSF55120">
    <property type="entry name" value="Pseudouridine synthase"/>
    <property type="match status" value="1"/>
</dbReference>
<comment type="similarity">
    <text evidence="2 4">Belongs to the pseudouridine synthase RluA family.</text>
</comment>
<comment type="caution">
    <text evidence="6">The sequence shown here is derived from an EMBL/GenBank/DDBJ whole genome shotgun (WGS) entry which is preliminary data.</text>
</comment>
<dbReference type="InterPro" id="IPR050188">
    <property type="entry name" value="RluA_PseudoU_synthase"/>
</dbReference>
<keyword evidence="7" id="KW-1185">Reference proteome</keyword>
<dbReference type="EC" id="5.4.99.-" evidence="4"/>
<dbReference type="PATRIC" id="fig|1045004.4.peg.1284"/>
<evidence type="ECO:0000313" key="6">
    <source>
        <dbReference type="EMBL" id="EHN59392.1"/>
    </source>
</evidence>
<evidence type="ECO:0000256" key="4">
    <source>
        <dbReference type="RuleBase" id="RU362028"/>
    </source>
</evidence>
<keyword evidence="4" id="KW-0413">Isomerase</keyword>
<dbReference type="STRING" id="336988.NT96_00190"/>
<name>G9WGY4_9LACO</name>
<comment type="catalytic activity">
    <reaction evidence="1 4">
        <text>a uridine in RNA = a pseudouridine in RNA</text>
        <dbReference type="Rhea" id="RHEA:48348"/>
        <dbReference type="Rhea" id="RHEA-COMP:12068"/>
        <dbReference type="Rhea" id="RHEA-COMP:12069"/>
        <dbReference type="ChEBI" id="CHEBI:65314"/>
        <dbReference type="ChEBI" id="CHEBI:65315"/>
    </reaction>
</comment>
<dbReference type="GO" id="GO:0009982">
    <property type="term" value="F:pseudouridine synthase activity"/>
    <property type="evidence" value="ECO:0007669"/>
    <property type="project" value="InterPro"/>
</dbReference>
<dbReference type="CDD" id="cd02869">
    <property type="entry name" value="PseudoU_synth_RluA_like"/>
    <property type="match status" value="1"/>
</dbReference>
<evidence type="ECO:0000259" key="5">
    <source>
        <dbReference type="Pfam" id="PF00849"/>
    </source>
</evidence>
<sequence>MKFSWVSDLDDMQKVRLFLKARGVSHRMFSQLKHFGGKIVVDDHEVFTNDYVKPGQQISIFMPAEKENGQLTADFKDPLDVVFEDDNFLLINKAPFVTTVPGHADRQTTLVNMVKAHLITEEAESLVPHVVTRLDRDTSGLVLLAKHKFAHALLNDALMDHHDIEKFYQAFAVGEFPEDHGIIDQPIGRVEGDFIRRQVRPDGKESLTEYWVEKRYDNFTQLKVQLHTGRTHQIRVHLAWAGHPLVGDDLYKGPKSSFIFRQALHASDLTFFDPFANKNQHFHAGLPEDIQRLIDAGHY</sequence>
<evidence type="ECO:0000256" key="3">
    <source>
        <dbReference type="PIRSR" id="PIRSR606225-1"/>
    </source>
</evidence>
<dbReference type="PROSITE" id="PS01129">
    <property type="entry name" value="PSI_RLU"/>
    <property type="match status" value="1"/>
</dbReference>
<evidence type="ECO:0000256" key="1">
    <source>
        <dbReference type="ARBA" id="ARBA00000073"/>
    </source>
</evidence>
<feature type="active site" evidence="3">
    <location>
        <position position="135"/>
    </location>
</feature>
<accession>G9WGY4</accession>
<dbReference type="HOGENOM" id="CLU_016902_8_2_9"/>
<feature type="domain" description="Pseudouridine synthase RsuA/RluA-like" evidence="5">
    <location>
        <begin position="87"/>
        <end position="239"/>
    </location>
</feature>
<proteinExistence type="inferred from homology"/>
<evidence type="ECO:0000256" key="2">
    <source>
        <dbReference type="ARBA" id="ARBA00010876"/>
    </source>
</evidence>
<dbReference type="OrthoDB" id="9807829at2"/>
<dbReference type="Proteomes" id="UP000004959">
    <property type="component" value="Chromosome"/>
</dbReference>
<dbReference type="Pfam" id="PF00849">
    <property type="entry name" value="PseudoU_synth_2"/>
    <property type="match status" value="1"/>
</dbReference>
<reference evidence="6 7" key="1">
    <citation type="journal article" date="2012" name="PLoS ONE">
        <title>Functional divergence in the genus oenococcus as predicted by genome sequencing of the newly-described species, Oenococcus kitaharae.</title>
        <authorList>
            <person name="Borneman A.R."/>
            <person name="McCarthy J.M."/>
            <person name="Chambers P.J."/>
            <person name="Bartowsky E.J."/>
        </authorList>
    </citation>
    <scope>NUCLEOTIDE SEQUENCE [LARGE SCALE GENOMIC DNA]</scope>
    <source>
        <strain evidence="7">DSM17330</strain>
    </source>
</reference>
<evidence type="ECO:0000313" key="7">
    <source>
        <dbReference type="Proteomes" id="UP000004959"/>
    </source>
</evidence>